<dbReference type="InterPro" id="IPR009057">
    <property type="entry name" value="Homeodomain-like_sf"/>
</dbReference>
<gene>
    <name evidence="17" type="ORF">WMY93_024127</name>
</gene>
<feature type="compositionally biased region" description="Low complexity" evidence="14">
    <location>
        <begin position="88"/>
        <end position="109"/>
    </location>
</feature>
<feature type="domain" description="C2H2-type" evidence="16">
    <location>
        <begin position="1052"/>
        <end position="1083"/>
    </location>
</feature>
<feature type="region of interest" description="Disordered" evidence="14">
    <location>
        <begin position="1560"/>
        <end position="1630"/>
    </location>
</feature>
<proteinExistence type="predicted"/>
<keyword evidence="4 11" id="KW-0863">Zinc-finger</keyword>
<keyword evidence="3" id="KW-0677">Repeat</keyword>
<keyword evidence="2" id="KW-0479">Metal-binding</keyword>
<dbReference type="PROSITE" id="PS00028">
    <property type="entry name" value="ZINC_FINGER_C2H2_1"/>
    <property type="match status" value="8"/>
</dbReference>
<protein>
    <recommendedName>
        <fullName evidence="19">Zinc finger homeobox protein 3</fullName>
    </recommendedName>
</protein>
<dbReference type="GO" id="GO:0008270">
    <property type="term" value="F:zinc ion binding"/>
    <property type="evidence" value="ECO:0007669"/>
    <property type="project" value="UniProtKB-KW"/>
</dbReference>
<feature type="DNA-binding region" description="Homeobox" evidence="12">
    <location>
        <begin position="1895"/>
        <end position="1954"/>
    </location>
</feature>
<feature type="compositionally biased region" description="Pro residues" evidence="14">
    <location>
        <begin position="860"/>
        <end position="874"/>
    </location>
</feature>
<dbReference type="InterPro" id="IPR036236">
    <property type="entry name" value="Znf_C2H2_sf"/>
</dbReference>
<feature type="DNA-binding region" description="Homeobox" evidence="12">
    <location>
        <begin position="1777"/>
        <end position="1836"/>
    </location>
</feature>
<evidence type="ECO:0000256" key="8">
    <source>
        <dbReference type="ARBA" id="ARBA00023155"/>
    </source>
</evidence>
<dbReference type="Pfam" id="PF24056">
    <property type="entry name" value="zf-C2H2_ZFHX3"/>
    <property type="match status" value="1"/>
</dbReference>
<feature type="compositionally biased region" description="Low complexity" evidence="14">
    <location>
        <begin position="1560"/>
        <end position="1575"/>
    </location>
</feature>
<feature type="domain" description="C2H2-type" evidence="16">
    <location>
        <begin position="882"/>
        <end position="909"/>
    </location>
</feature>
<evidence type="ECO:0000256" key="2">
    <source>
        <dbReference type="ARBA" id="ARBA00022723"/>
    </source>
</evidence>
<feature type="region of interest" description="Disordered" evidence="14">
    <location>
        <begin position="927"/>
        <end position="946"/>
    </location>
</feature>
<evidence type="ECO:0000256" key="5">
    <source>
        <dbReference type="ARBA" id="ARBA00022833"/>
    </source>
</evidence>
<dbReference type="Gene3D" id="3.30.160.60">
    <property type="entry name" value="Classic Zinc Finger"/>
    <property type="match status" value="3"/>
</dbReference>
<dbReference type="CDD" id="cd00086">
    <property type="entry name" value="homeodomain"/>
    <property type="match status" value="4"/>
</dbReference>
<dbReference type="PROSITE" id="PS50071">
    <property type="entry name" value="HOMEOBOX_2"/>
    <property type="match status" value="4"/>
</dbReference>
<evidence type="ECO:0000256" key="4">
    <source>
        <dbReference type="ARBA" id="ARBA00022771"/>
    </source>
</evidence>
<keyword evidence="8 12" id="KW-0371">Homeobox</keyword>
<dbReference type="Gene3D" id="1.10.10.60">
    <property type="entry name" value="Homeodomain-like"/>
    <property type="match status" value="4"/>
</dbReference>
<dbReference type="InterPro" id="IPR017970">
    <property type="entry name" value="Homeobox_CS"/>
</dbReference>
<feature type="compositionally biased region" description="Low complexity" evidence="14">
    <location>
        <begin position="1170"/>
        <end position="1183"/>
    </location>
</feature>
<dbReference type="SMART" id="SM00389">
    <property type="entry name" value="HOX"/>
    <property type="match status" value="4"/>
</dbReference>
<sequence>MAPAKESLTFSPQGAEEVQARERSQEREDNEEGDLGMEEASVTGNGCQEDEEAISNQSQNKSKCSLLPQQSQHCSSSSTAQASGTLDSKTALTPSSSPKSTPSLSASPKHFTCSSSSSALHTDTEVKDIKGDQGWISGFPQSFKSQQSTAEFSALAGRRAARVLHFSVTNGNGAKAPEPNDSQTETEVDDEREKEDVKEAVPKNLNQDLSPNSLTSHMTIMHSRNSCKTLKCPKCNWHYKSQHTLQVHMKEKHPETGGQCMCGASGGKCVCGGTARGVCTYCSSGKPHPRLARGETYACGYKPYRCEVCDYATSSKGNLSIHMQSDKHLNNVQNGGNANGQIHVNNSTTPGGHTMDEQAYKLPLALHTPVTQPAKITSSVHSHSHGGKRWRCDVCDYETSIARNLRIHTTSEKHTHNMLRLQRGYYLSQCRGLAQPLKHLQNTGGELSLSMRLSSQQVTEAPVTLGSALTPSHRPHLHPSSRLSVPLRSTFSLCFPILESIEQHLNTPRSLPQSEWCSLVAGGCHCRLCGYTTPLRANFSLHCQTDRHRTRYQLAAHLQEGGDRGQEGAALIAKGNPVQLRCNLCDYVSSSLEKLRGHLLSAQHKAGIRVYRFLQQYDGEVDGGSWLFHCLLCNHSCSSKIQVLKHSQTPTHQQREELIQLQPMGGEELAAIFTIRKNTGVTEELSEEMDTTTEPEIGFLDQTKETSNTGAGSNLITSEKENVKKEQEKGELKRLFSECKETDDAISNKRPKIHQQNENQQTVQCPLCQLKVPYANIRQHLTHVHSVAQDCVDKLISTVTPVKQQSPHSKVESSPASCTVEHKMKNGTTSIAKTTDTAYAQKNEENTTHPSNGKVAPQSPSSPPTSPSSDPPPLTDRHGYRFRCSRCSLAFPTQEKLQLHWQYHAMRAATECPLCSRQCRSQEALQRHMQNTHSGQQLDNSQGQNTHLLPHTAHYMEHNKSAVQQDFSLSPQIGQEAGEGEDEEMEEEEGLESEKKEQLKEILSEVEEGLTDTEKQEEAITESTFPEASSNSLMKKTSNPTLDRYLDPSRPYKCTICSESFTQKTILLVHFNSVSHLHRARRALQDSNTGNTTTTEAPRGPDPRPYRCKLCGVGYSQSSTLDIHLRSVLHQTRARAAQNTSASAPTSKSSTQAQEEPSKGSTLTKRPDTASSSASSLIGNSSAPEAQSPLVNSECQQAKKRVAELLASRNQLMLLQQQQLAQAQAQAHLQQQTALLQTQMMHHLPMGVDNLLKHHFPMVPDNLLSLQQQLLLPFYLAGDMKLNPDLAGTIAEINQFDFTSSILKENSKENKNEPSLQTAEKKLQKESSDENLYQQNEKCEANNEKNCSEPTVDKTKKVPRISEVDKGERTFSPVENEGQKQEANVTPINLLGQQCPPPRVPYAAVNGEPLRALLQSYGYELALQYIQSRHRHQQQSQFFQDKQKYTEQLETCLKQEHVYVTEEQVRESEAGDKVDINKAEVENYNLNMNANKPENQKEENKCCGDGNKCKDCGKFFSDALILKSHQEYIHRMLVPTSALEKFSKEYRSQYDQMYPITQSQSTEISSLTTTSTTKSTNEEPESVAEEVKAQTKPSAPSESPTASELPEPTSTSPSDVKTASTASSSPPSINAKHFWTTQAKTMPLSLSKIPMLPLPLPQLPIPSLPLSKLPMPPIPFPMELPLLPPVVMQSVTLQPQAWLDSNPDLTKLYQSQVNPALLGQQPPSSPALLAQQSPLSPALLAQPPQLNTPLLGQASQSSPVPAGQQPQMSPSILEQQGKRTRTRISEEQLAILRKHFDINSLPSDEEINKMSTTSGLPHKVIKHWFRNTLFKERQRDKDSPYNFNNPPTTALEEGREEETQNQGLSVSPSTVSPALTSAITQSQPVELQKDLHRGRRSSRTRFTEQQLETLQGVFEATPYPREEEYERLSSLLSLPNRVIVVWFQNARQRARKNQDRGNEESFGGETKSNVDSILTQTSGFNVKNDDESMCLDGQENSHNENSMDLTYEYYTNPDSPIKNDQVNSTHDSKTKNVDEDLKNIGARHTLQPEKVNEAQDEEQPCFSPPKISPVFDSTKDSTNTQAVERTAVNNLSKSEDRDTVPSLPAETKQQNIPQPLSTAQFQCTFCPMSLPSFQLWQEHQTRHLLAAQSQVQLLHSGFTDRTMPYMMIHPNPTLIANQMLSGNMSQLHPNAAHPIISHMNSLQMKNTLSDHSGSLSQNAVASMKPNSKGGKDMEEEHRRDKRQRTTITPEQLEVLYQRYSMDSNPTRGVLESIARDVGLTRRVVQVWFQNTRARERKGQFRSMGPGSTFSLGLNHLRCPFCRALFKVKSALDAHMRSRHWVEAERAGFNLSISNGSSGQMSTSSVIERPGPSISSQLAHLGYPANKEPNARLPMSSLSITTDLQNPDEDDEYEEEDDEYVCEESSNMADLASLSPEQSGGPSSDWGETPNLQQNYQHSQQQRQRTQMSHFQILQLRDFYRTHRTPNRQECEALGQELGLPHRVVQVWFQNARAKEKRARSMSSDSVEREAELSTGAGERDRA</sequence>
<dbReference type="Proteomes" id="UP001460270">
    <property type="component" value="Unassembled WGS sequence"/>
</dbReference>
<feature type="domain" description="C2H2-type" evidence="16">
    <location>
        <begin position="910"/>
        <end position="938"/>
    </location>
</feature>
<organism evidence="17 18">
    <name type="scientific">Mugilogobius chulae</name>
    <name type="common">yellowstripe goby</name>
    <dbReference type="NCBI Taxonomy" id="88201"/>
    <lineage>
        <taxon>Eukaryota</taxon>
        <taxon>Metazoa</taxon>
        <taxon>Chordata</taxon>
        <taxon>Craniata</taxon>
        <taxon>Vertebrata</taxon>
        <taxon>Euteleostomi</taxon>
        <taxon>Actinopterygii</taxon>
        <taxon>Neopterygii</taxon>
        <taxon>Teleostei</taxon>
        <taxon>Neoteleostei</taxon>
        <taxon>Acanthomorphata</taxon>
        <taxon>Gobiaria</taxon>
        <taxon>Gobiiformes</taxon>
        <taxon>Gobioidei</taxon>
        <taxon>Gobiidae</taxon>
        <taxon>Gobionellinae</taxon>
        <taxon>Mugilogobius</taxon>
    </lineage>
</organism>
<dbReference type="PANTHER" id="PTHR45891">
    <property type="entry name" value="ZINC FINGER HOMEOBOX PROTEIN"/>
    <property type="match status" value="1"/>
</dbReference>
<dbReference type="Pfam" id="PF00046">
    <property type="entry name" value="Homeodomain"/>
    <property type="match status" value="4"/>
</dbReference>
<feature type="compositionally biased region" description="Low complexity" evidence="14">
    <location>
        <begin position="1593"/>
        <end position="1628"/>
    </location>
</feature>
<evidence type="ECO:0000256" key="10">
    <source>
        <dbReference type="ARBA" id="ARBA00023242"/>
    </source>
</evidence>
<feature type="compositionally biased region" description="Basic and acidic residues" evidence="14">
    <location>
        <begin position="2525"/>
        <end position="2542"/>
    </location>
</feature>
<feature type="domain" description="Homeobox" evidence="15">
    <location>
        <begin position="1775"/>
        <end position="1835"/>
    </location>
</feature>
<evidence type="ECO:0000256" key="7">
    <source>
        <dbReference type="ARBA" id="ARBA00023125"/>
    </source>
</evidence>
<feature type="compositionally biased region" description="Polar residues" evidence="14">
    <location>
        <begin position="801"/>
        <end position="817"/>
    </location>
</feature>
<evidence type="ECO:0000256" key="12">
    <source>
        <dbReference type="PROSITE-ProRule" id="PRU00108"/>
    </source>
</evidence>
<feature type="region of interest" description="Disordered" evidence="14">
    <location>
        <begin position="169"/>
        <end position="199"/>
    </location>
</feature>
<dbReference type="GO" id="GO:0000978">
    <property type="term" value="F:RNA polymerase II cis-regulatory region sequence-specific DNA binding"/>
    <property type="evidence" value="ECO:0007669"/>
    <property type="project" value="TreeGrafter"/>
</dbReference>
<feature type="domain" description="C2H2-type" evidence="16">
    <location>
        <begin position="1106"/>
        <end position="1135"/>
    </location>
</feature>
<keyword evidence="18" id="KW-1185">Reference proteome</keyword>
<accession>A0AAW0NIM3</accession>
<dbReference type="PROSITE" id="PS00027">
    <property type="entry name" value="HOMEOBOX_1"/>
    <property type="match status" value="2"/>
</dbReference>
<feature type="region of interest" description="Disordered" evidence="14">
    <location>
        <begin position="974"/>
        <end position="1036"/>
    </location>
</feature>
<feature type="compositionally biased region" description="Basic and acidic residues" evidence="14">
    <location>
        <begin position="18"/>
        <end position="27"/>
    </location>
</feature>
<feature type="domain" description="C2H2-type" evidence="16">
    <location>
        <begin position="1507"/>
        <end position="1535"/>
    </location>
</feature>
<feature type="region of interest" description="Disordered" evidence="14">
    <location>
        <begin position="2206"/>
        <end position="2246"/>
    </location>
</feature>
<feature type="compositionally biased region" description="Acidic residues" evidence="14">
    <location>
        <begin position="978"/>
        <end position="991"/>
    </location>
</feature>
<evidence type="ECO:0000256" key="6">
    <source>
        <dbReference type="ARBA" id="ARBA00023015"/>
    </source>
</evidence>
<dbReference type="GO" id="GO:0000981">
    <property type="term" value="F:DNA-binding transcription factor activity, RNA polymerase II-specific"/>
    <property type="evidence" value="ECO:0007669"/>
    <property type="project" value="InterPro"/>
</dbReference>
<evidence type="ECO:0000256" key="1">
    <source>
        <dbReference type="ARBA" id="ARBA00004123"/>
    </source>
</evidence>
<name>A0AAW0NIM3_9GOBI</name>
<feature type="compositionally biased region" description="Polar residues" evidence="14">
    <location>
        <begin position="54"/>
        <end position="87"/>
    </location>
</feature>
<comment type="subcellular location">
    <subcellularLocation>
        <location evidence="1 12 13">Nucleus</location>
    </subcellularLocation>
</comment>
<feature type="region of interest" description="Disordered" evidence="14">
    <location>
        <begin position="1132"/>
        <end position="1192"/>
    </location>
</feature>
<keyword evidence="10 12" id="KW-0539">Nucleus</keyword>
<feature type="compositionally biased region" description="Polar residues" evidence="14">
    <location>
        <begin position="1747"/>
        <end position="1774"/>
    </location>
</feature>
<feature type="DNA-binding region" description="Homeobox" evidence="12">
    <location>
        <begin position="2240"/>
        <end position="2299"/>
    </location>
</feature>
<feature type="compositionally biased region" description="Polar residues" evidence="14">
    <location>
        <begin position="2206"/>
        <end position="2220"/>
    </location>
</feature>
<feature type="compositionally biased region" description="Acidic residues" evidence="14">
    <location>
        <begin position="184"/>
        <end position="193"/>
    </location>
</feature>
<dbReference type="InterPro" id="IPR051968">
    <property type="entry name" value="ZnFinger_Homeobox_TR"/>
</dbReference>
<feature type="compositionally biased region" description="Acidic residues" evidence="14">
    <location>
        <begin position="28"/>
        <end position="37"/>
    </location>
</feature>
<feature type="region of interest" description="Disordered" evidence="14">
    <location>
        <begin position="844"/>
        <end position="877"/>
    </location>
</feature>
<feature type="compositionally biased region" description="Acidic residues" evidence="14">
    <location>
        <begin position="2405"/>
        <end position="2421"/>
    </location>
</feature>
<feature type="region of interest" description="Disordered" evidence="14">
    <location>
        <begin position="1"/>
        <end position="120"/>
    </location>
</feature>
<dbReference type="EMBL" id="JBBPFD010000017">
    <property type="protein sequence ID" value="KAK7892164.1"/>
    <property type="molecule type" value="Genomic_DNA"/>
</dbReference>
<feature type="compositionally biased region" description="Low complexity" evidence="14">
    <location>
        <begin position="1140"/>
        <end position="1153"/>
    </location>
</feature>
<dbReference type="PROSITE" id="PS50157">
    <property type="entry name" value="ZINC_FINGER_C2H2_2"/>
    <property type="match status" value="7"/>
</dbReference>
<evidence type="ECO:0000256" key="3">
    <source>
        <dbReference type="ARBA" id="ARBA00022737"/>
    </source>
</evidence>
<keyword evidence="6" id="KW-0805">Transcription regulation</keyword>
<dbReference type="GO" id="GO:0045664">
    <property type="term" value="P:regulation of neuron differentiation"/>
    <property type="evidence" value="ECO:0007669"/>
    <property type="project" value="TreeGrafter"/>
</dbReference>
<dbReference type="FunFam" id="3.30.160.60:FF:000081">
    <property type="entry name" value="Zinc finger homeobox protein 4"/>
    <property type="match status" value="1"/>
</dbReference>
<evidence type="ECO:0000259" key="15">
    <source>
        <dbReference type="PROSITE" id="PS50071"/>
    </source>
</evidence>
<feature type="compositionally biased region" description="Polar residues" evidence="14">
    <location>
        <begin position="1860"/>
        <end position="1885"/>
    </location>
</feature>
<keyword evidence="7 12" id="KW-0238">DNA-binding</keyword>
<dbReference type="SMART" id="SM00355">
    <property type="entry name" value="ZnF_C2H2"/>
    <property type="match status" value="14"/>
</dbReference>
<feature type="compositionally biased region" description="Basic and acidic residues" evidence="14">
    <location>
        <begin position="2229"/>
        <end position="2238"/>
    </location>
</feature>
<feature type="domain" description="Homeobox" evidence="15">
    <location>
        <begin position="2238"/>
        <end position="2298"/>
    </location>
</feature>
<feature type="region of interest" description="Disordered" evidence="14">
    <location>
        <begin position="1950"/>
        <end position="1969"/>
    </location>
</feature>
<dbReference type="GO" id="GO:0005634">
    <property type="term" value="C:nucleus"/>
    <property type="evidence" value="ECO:0007669"/>
    <property type="project" value="UniProtKB-SubCell"/>
</dbReference>
<feature type="region of interest" description="Disordered" evidence="14">
    <location>
        <begin position="2400"/>
        <end position="2464"/>
    </location>
</feature>
<feature type="region of interest" description="Disordered" evidence="14">
    <location>
        <begin position="2352"/>
        <end position="2378"/>
    </location>
</feature>
<feature type="compositionally biased region" description="Low complexity" evidence="14">
    <location>
        <begin position="2352"/>
        <end position="2364"/>
    </location>
</feature>
<dbReference type="SUPFAM" id="SSF46689">
    <property type="entry name" value="Homeodomain-like"/>
    <property type="match status" value="4"/>
</dbReference>
<evidence type="ECO:0008006" key="19">
    <source>
        <dbReference type="Google" id="ProtNLM"/>
    </source>
</evidence>
<feature type="compositionally biased region" description="Low complexity" evidence="14">
    <location>
        <begin position="2452"/>
        <end position="2464"/>
    </location>
</feature>
<dbReference type="SUPFAM" id="SSF57667">
    <property type="entry name" value="beta-beta-alpha zinc fingers"/>
    <property type="match status" value="4"/>
</dbReference>
<feature type="compositionally biased region" description="Basic and acidic residues" evidence="14">
    <location>
        <begin position="992"/>
        <end position="1003"/>
    </location>
</feature>
<dbReference type="PANTHER" id="PTHR45891:SF1">
    <property type="entry name" value="ZINC FINGER HOMEOBOX PROTEIN 2"/>
    <property type="match status" value="1"/>
</dbReference>
<feature type="domain" description="C2H2-type" evidence="16">
    <location>
        <begin position="304"/>
        <end position="333"/>
    </location>
</feature>
<keyword evidence="5" id="KW-0862">Zinc</keyword>
<keyword evidence="9" id="KW-0804">Transcription</keyword>
<feature type="region of interest" description="Disordered" evidence="14">
    <location>
        <begin position="801"/>
        <end position="831"/>
    </location>
</feature>
<evidence type="ECO:0000256" key="11">
    <source>
        <dbReference type="PROSITE-ProRule" id="PRU00042"/>
    </source>
</evidence>
<evidence type="ECO:0000313" key="18">
    <source>
        <dbReference type="Proteomes" id="UP001460270"/>
    </source>
</evidence>
<evidence type="ECO:0000256" key="14">
    <source>
        <dbReference type="SAM" id="MobiDB-lite"/>
    </source>
</evidence>
<evidence type="ECO:0000259" key="16">
    <source>
        <dbReference type="PROSITE" id="PS50157"/>
    </source>
</evidence>
<feature type="domain" description="C2H2-type" evidence="16">
    <location>
        <begin position="2316"/>
        <end position="2344"/>
    </location>
</feature>
<reference evidence="18" key="1">
    <citation type="submission" date="2024-04" db="EMBL/GenBank/DDBJ databases">
        <title>Salinicola lusitanus LLJ914,a marine bacterium isolated from the Okinawa Trough.</title>
        <authorList>
            <person name="Li J."/>
        </authorList>
    </citation>
    <scope>NUCLEOTIDE SEQUENCE [LARGE SCALE GENOMIC DNA]</scope>
</reference>
<feature type="compositionally biased region" description="Polar residues" evidence="14">
    <location>
        <begin position="1085"/>
        <end position="1096"/>
    </location>
</feature>
<feature type="compositionally biased region" description="Polar residues" evidence="14">
    <location>
        <begin position="1021"/>
        <end position="1036"/>
    </location>
</feature>
<feature type="region of interest" description="Disordered" evidence="14">
    <location>
        <begin position="2513"/>
        <end position="2542"/>
    </location>
</feature>
<dbReference type="InterPro" id="IPR003604">
    <property type="entry name" value="Matrin/U1-like-C_Znf_C2H2"/>
</dbReference>
<evidence type="ECO:0000256" key="9">
    <source>
        <dbReference type="ARBA" id="ARBA00023163"/>
    </source>
</evidence>
<feature type="domain" description="Homeobox" evidence="15">
    <location>
        <begin position="2458"/>
        <end position="2518"/>
    </location>
</feature>
<dbReference type="InterPro" id="IPR013087">
    <property type="entry name" value="Znf_C2H2_type"/>
</dbReference>
<feature type="DNA-binding region" description="Homeobox" evidence="12">
    <location>
        <begin position="2460"/>
        <end position="2519"/>
    </location>
</feature>
<evidence type="ECO:0000256" key="13">
    <source>
        <dbReference type="RuleBase" id="RU000682"/>
    </source>
</evidence>
<feature type="region of interest" description="Disordered" evidence="14">
    <location>
        <begin position="1835"/>
        <end position="1903"/>
    </location>
</feature>
<dbReference type="FunFam" id="1.10.10.60:FF:000064">
    <property type="entry name" value="Zinc finger homeobox protein 4"/>
    <property type="match status" value="1"/>
</dbReference>
<feature type="region of interest" description="Disordered" evidence="14">
    <location>
        <begin position="1082"/>
        <end position="1105"/>
    </location>
</feature>
<feature type="region of interest" description="Disordered" evidence="14">
    <location>
        <begin position="2050"/>
        <end position="2080"/>
    </location>
</feature>
<feature type="domain" description="Homeobox" evidence="15">
    <location>
        <begin position="1893"/>
        <end position="1953"/>
    </location>
</feature>
<dbReference type="InterPro" id="IPR001356">
    <property type="entry name" value="HD"/>
</dbReference>
<feature type="region of interest" description="Disordered" evidence="14">
    <location>
        <begin position="1739"/>
        <end position="1782"/>
    </location>
</feature>
<comment type="caution">
    <text evidence="17">The sequence shown here is derived from an EMBL/GenBank/DDBJ whole genome shotgun (WGS) entry which is preliminary data.</text>
</comment>
<evidence type="ECO:0000313" key="17">
    <source>
        <dbReference type="EMBL" id="KAK7892164.1"/>
    </source>
</evidence>
<dbReference type="SMART" id="SM00451">
    <property type="entry name" value="ZnF_U1"/>
    <property type="match status" value="5"/>
</dbReference>